<dbReference type="OMA" id="HAIMSAD"/>
<keyword evidence="2" id="KW-1185">Reference proteome</keyword>
<evidence type="ECO:0000313" key="2">
    <source>
        <dbReference type="Proteomes" id="UP000054270"/>
    </source>
</evidence>
<name>A0A0D2MSI0_HYPSF</name>
<evidence type="ECO:0008006" key="3">
    <source>
        <dbReference type="Google" id="ProtNLM"/>
    </source>
</evidence>
<dbReference type="PANTHER" id="PTHR33099:SF7">
    <property type="entry name" value="MYND-TYPE DOMAIN-CONTAINING PROTEIN"/>
    <property type="match status" value="1"/>
</dbReference>
<dbReference type="PANTHER" id="PTHR33099">
    <property type="entry name" value="FE2OG DIOXYGENASE DOMAIN-CONTAINING PROTEIN"/>
    <property type="match status" value="1"/>
</dbReference>
<dbReference type="OrthoDB" id="124582at2759"/>
<reference evidence="2" key="1">
    <citation type="submission" date="2014-04" db="EMBL/GenBank/DDBJ databases">
        <title>Evolutionary Origins and Diversification of the Mycorrhizal Mutualists.</title>
        <authorList>
            <consortium name="DOE Joint Genome Institute"/>
            <consortium name="Mycorrhizal Genomics Consortium"/>
            <person name="Kohler A."/>
            <person name="Kuo A."/>
            <person name="Nagy L.G."/>
            <person name="Floudas D."/>
            <person name="Copeland A."/>
            <person name="Barry K.W."/>
            <person name="Cichocki N."/>
            <person name="Veneault-Fourrey C."/>
            <person name="LaButti K."/>
            <person name="Lindquist E.A."/>
            <person name="Lipzen A."/>
            <person name="Lundell T."/>
            <person name="Morin E."/>
            <person name="Murat C."/>
            <person name="Riley R."/>
            <person name="Ohm R."/>
            <person name="Sun H."/>
            <person name="Tunlid A."/>
            <person name="Henrissat B."/>
            <person name="Grigoriev I.V."/>
            <person name="Hibbett D.S."/>
            <person name="Martin F."/>
        </authorList>
    </citation>
    <scope>NUCLEOTIDE SEQUENCE [LARGE SCALE GENOMIC DNA]</scope>
    <source>
        <strain evidence="2">FD-334 SS-4</strain>
    </source>
</reference>
<protein>
    <recommendedName>
        <fullName evidence="3">Prolyl 4-hydroxylase alpha subunit Fe(2+) 2OG dioxygenase domain-containing protein</fullName>
    </recommendedName>
</protein>
<sequence length="779" mass="85120">MNPPNDLEVELEEALDDDNFSFSGNFFHADLLSSSPNPYLNITGLGIVGLPLSERDAKAIIPCATLAPFGKGERTVVDKEVRDTWEIEPAKISFANPQWDKYVKDVVCVEVCKALGVNLVNARPSMELYKMLLYEKGSHSQKANGMFATVIIVLPSAYTGGQVILSHSSKRETIDFSKDSFLSTALLAWYTDVKHEVKEVTSGYRLALSYNLIHTASPGAPCPALPDVSNSVVGLRGVLEKWRDGKYDERPEPRVMACLLDHQYSAFNLKDGTKALKGSDAHKLSLIQPLAEGLGFMVGIANLSYHVAGPADDCGGYRRHRRYDYYHDEGETPDMIEIESRTTRIEGLVNSDGSPLIPIGQVNLDDDCLIPRDPSEDESPDEQEYEGYMGNWAGQVEHYILDAQAKRQLTSTSSKEVPKINDVDAVPASPRIQEGSELNSTAIVLDKIIKLCLDTAPTQWSDAHERGPYNYSSYGHLISLPLGPQNVKIMRIIEIMEHAIMSADMDVIKRLFVDILKSPGETATKFVQIYTPLIPRLKDSLAKNNIDLNTPPFVSSVQILIGLYLHHVLGQMNHMSTAGLRKIGCGCTDCQPLDAFIMDPTTTTTTFRLVQKCRLHLEQRVTSASDLCTFTTIRSGSPHGVQVTKRPQVVAAATWGHRQRAARTFLLSIGTSADLARIMGARYPEIGMALMGTRHFGSVQAEFEELEKSSRVQAATTLGVGPSDASHAVTSAAQVGLSTAATSSTIPAANTTPHMAGTKRKSNLPAGIQLGPVIDLTSP</sequence>
<dbReference type="Gene3D" id="2.60.120.620">
    <property type="entry name" value="q2cbj1_9rhob like domain"/>
    <property type="match status" value="1"/>
</dbReference>
<proteinExistence type="predicted"/>
<evidence type="ECO:0000313" key="1">
    <source>
        <dbReference type="EMBL" id="KJA26963.1"/>
    </source>
</evidence>
<dbReference type="Proteomes" id="UP000054270">
    <property type="component" value="Unassembled WGS sequence"/>
</dbReference>
<gene>
    <name evidence="1" type="ORF">HYPSUDRAFT_52377</name>
</gene>
<accession>A0A0D2MSI0</accession>
<dbReference type="EMBL" id="KN817526">
    <property type="protein sequence ID" value="KJA26963.1"/>
    <property type="molecule type" value="Genomic_DNA"/>
</dbReference>
<dbReference type="AlphaFoldDB" id="A0A0D2MSI0"/>
<organism evidence="1 2">
    <name type="scientific">Hypholoma sublateritium (strain FD-334 SS-4)</name>
    <dbReference type="NCBI Taxonomy" id="945553"/>
    <lineage>
        <taxon>Eukaryota</taxon>
        <taxon>Fungi</taxon>
        <taxon>Dikarya</taxon>
        <taxon>Basidiomycota</taxon>
        <taxon>Agaricomycotina</taxon>
        <taxon>Agaricomycetes</taxon>
        <taxon>Agaricomycetidae</taxon>
        <taxon>Agaricales</taxon>
        <taxon>Agaricineae</taxon>
        <taxon>Strophariaceae</taxon>
        <taxon>Hypholoma</taxon>
    </lineage>
</organism>